<evidence type="ECO:0000313" key="4">
    <source>
        <dbReference type="Proteomes" id="UP000274593"/>
    </source>
</evidence>
<feature type="compositionally biased region" description="Polar residues" evidence="1">
    <location>
        <begin position="370"/>
        <end position="381"/>
    </location>
</feature>
<feature type="compositionally biased region" description="Basic and acidic residues" evidence="1">
    <location>
        <begin position="266"/>
        <end position="277"/>
    </location>
</feature>
<feature type="chain" id="PRO_5019307559" description="WG repeat protein" evidence="2">
    <location>
        <begin position="34"/>
        <end position="404"/>
    </location>
</feature>
<dbReference type="KEGG" id="tsig:D6T69_02140"/>
<accession>A0A3S8R4B4</accession>
<evidence type="ECO:0000256" key="2">
    <source>
        <dbReference type="SAM" id="SignalP"/>
    </source>
</evidence>
<dbReference type="Proteomes" id="UP000274593">
    <property type="component" value="Chromosome"/>
</dbReference>
<feature type="signal peptide" evidence="2">
    <location>
        <begin position="1"/>
        <end position="33"/>
    </location>
</feature>
<feature type="region of interest" description="Disordered" evidence="1">
    <location>
        <begin position="266"/>
        <end position="404"/>
    </location>
</feature>
<keyword evidence="4" id="KW-1185">Reference proteome</keyword>
<dbReference type="AlphaFoldDB" id="A0A3S8R4B4"/>
<organism evidence="3 4">
    <name type="scientific">Tenacibaculum singaporense</name>
    <dbReference type="NCBI Taxonomy" id="2358479"/>
    <lineage>
        <taxon>Bacteria</taxon>
        <taxon>Pseudomonadati</taxon>
        <taxon>Bacteroidota</taxon>
        <taxon>Flavobacteriia</taxon>
        <taxon>Flavobacteriales</taxon>
        <taxon>Flavobacteriaceae</taxon>
        <taxon>Tenacibaculum</taxon>
    </lineage>
</organism>
<keyword evidence="2" id="KW-0732">Signal</keyword>
<evidence type="ECO:0000313" key="3">
    <source>
        <dbReference type="EMBL" id="AZJ34390.1"/>
    </source>
</evidence>
<proteinExistence type="predicted"/>
<gene>
    <name evidence="3" type="ORF">D6T69_02140</name>
</gene>
<feature type="compositionally biased region" description="Basic and acidic residues" evidence="1">
    <location>
        <begin position="389"/>
        <end position="404"/>
    </location>
</feature>
<protein>
    <recommendedName>
        <fullName evidence="5">WG repeat protein</fullName>
    </recommendedName>
</protein>
<evidence type="ECO:0000256" key="1">
    <source>
        <dbReference type="SAM" id="MobiDB-lite"/>
    </source>
</evidence>
<evidence type="ECO:0008006" key="5">
    <source>
        <dbReference type="Google" id="ProtNLM"/>
    </source>
</evidence>
<name>A0A3S8R4B4_9FLAO</name>
<feature type="compositionally biased region" description="Basic and acidic residues" evidence="1">
    <location>
        <begin position="317"/>
        <end position="331"/>
    </location>
</feature>
<feature type="compositionally biased region" description="Basic and acidic residues" evidence="1">
    <location>
        <begin position="352"/>
        <end position="367"/>
    </location>
</feature>
<sequence>MYQKNDRHLKSDRMKNFVLLLTGLLLTSFTINASEPGTYAGEGYSNYGKSFIFTEAGVEFAVYPDGQFDFYLNGSRRGVNVNFNAPGVNISFNSGYNYDPFVQYDDYGAVVQIEDIPIFYDHYGRIVQAGDVFIRYNRWGRVARVGGLFVHYNSYGNFLNCTGYINSFNRYYVYRPFHRYFAVPVVDRCVVWNRPYRRFYSPYRYSYSVYRNNYYDGYYKRSYRNRSYYRPENSVRNFNRGRRLANARNVNFRSKDHRRTMYQRNDRNYRKNTKENFRVANNNRDYSRNRSRTVARNTRTVFRERGSNNSISRRTPITRERNRNEVAEKSNTRTSKYNRPKRNAQTKSTRGYFRDRSRNATNRDQRSYKSRGNSSRSNAKINRSRNFNRSKENVSKSREVRSRR</sequence>
<dbReference type="EMBL" id="CP032548">
    <property type="protein sequence ID" value="AZJ34390.1"/>
    <property type="molecule type" value="Genomic_DNA"/>
</dbReference>
<reference evidence="3 4" key="1">
    <citation type="submission" date="2018-09" db="EMBL/GenBank/DDBJ databases">
        <title>Insights into the microbiota of Asian seabass (Lates calcarifer) with tenacibaculosis symptoms and description of sp. nov. Tenacibaculum singaporense.</title>
        <authorList>
            <person name="Miyake S."/>
            <person name="Soh M."/>
            <person name="Azman M.N."/>
            <person name="Ngoh S.Y."/>
            <person name="Orban L."/>
        </authorList>
    </citation>
    <scope>NUCLEOTIDE SEQUENCE [LARGE SCALE GENOMIC DNA]</scope>
    <source>
        <strain evidence="3 4">DSM 106434</strain>
    </source>
</reference>